<dbReference type="EMBL" id="CAJVQC010097118">
    <property type="protein sequence ID" value="CAG8829377.1"/>
    <property type="molecule type" value="Genomic_DNA"/>
</dbReference>
<evidence type="ECO:0000313" key="1">
    <source>
        <dbReference type="EMBL" id="CAG8829377.1"/>
    </source>
</evidence>
<feature type="non-terminal residue" evidence="1">
    <location>
        <position position="40"/>
    </location>
</feature>
<protein>
    <submittedName>
        <fullName evidence="1">31408_t:CDS:1</fullName>
    </submittedName>
</protein>
<name>A0ACA9S7Y9_9GLOM</name>
<dbReference type="Proteomes" id="UP000789920">
    <property type="component" value="Unassembled WGS sequence"/>
</dbReference>
<feature type="non-terminal residue" evidence="1">
    <location>
        <position position="1"/>
    </location>
</feature>
<organism evidence="1 2">
    <name type="scientific">Racocetra persica</name>
    <dbReference type="NCBI Taxonomy" id="160502"/>
    <lineage>
        <taxon>Eukaryota</taxon>
        <taxon>Fungi</taxon>
        <taxon>Fungi incertae sedis</taxon>
        <taxon>Mucoromycota</taxon>
        <taxon>Glomeromycotina</taxon>
        <taxon>Glomeromycetes</taxon>
        <taxon>Diversisporales</taxon>
        <taxon>Gigasporaceae</taxon>
        <taxon>Racocetra</taxon>
    </lineage>
</organism>
<proteinExistence type="predicted"/>
<reference evidence="1" key="1">
    <citation type="submission" date="2021-06" db="EMBL/GenBank/DDBJ databases">
        <authorList>
            <person name="Kallberg Y."/>
            <person name="Tangrot J."/>
            <person name="Rosling A."/>
        </authorList>
    </citation>
    <scope>NUCLEOTIDE SEQUENCE</scope>
    <source>
        <strain evidence="1">MA461A</strain>
    </source>
</reference>
<comment type="caution">
    <text evidence="1">The sequence shown here is derived from an EMBL/GenBank/DDBJ whole genome shotgun (WGS) entry which is preliminary data.</text>
</comment>
<evidence type="ECO:0000313" key="2">
    <source>
        <dbReference type="Proteomes" id="UP000789920"/>
    </source>
</evidence>
<keyword evidence="2" id="KW-1185">Reference proteome</keyword>
<gene>
    <name evidence="1" type="ORF">RPERSI_LOCUS27490</name>
</gene>
<sequence>NKNSNKYDNVSSNKYEYNNDTGYEYDNYAITDSVMTKSRS</sequence>
<accession>A0ACA9S7Y9</accession>